<evidence type="ECO:0000256" key="8">
    <source>
        <dbReference type="ARBA" id="ARBA00022989"/>
    </source>
</evidence>
<comment type="similarity">
    <text evidence="2 11">Belongs to the BCAP29/BCAP31 family.</text>
</comment>
<keyword evidence="8 11" id="KW-1133">Transmembrane helix</keyword>
<feature type="domain" description="Bap31/Bap29 cytoplasmic coiled-coil" evidence="14">
    <location>
        <begin position="259"/>
        <end position="307"/>
    </location>
</feature>
<keyword evidence="4 11" id="KW-0812">Transmembrane</keyword>
<name>A0A135TWS7_9PEZI</name>
<protein>
    <recommendedName>
        <fullName evidence="11">Endoplasmic reticulum transmembrane protein</fullName>
    </recommendedName>
</protein>
<dbReference type="OrthoDB" id="435607at2759"/>
<comment type="subcellular location">
    <subcellularLocation>
        <location evidence="1 11">Endoplasmic reticulum membrane</location>
        <topology evidence="1 11">Multi-pass membrane protein</topology>
    </subcellularLocation>
</comment>
<feature type="compositionally biased region" description="Polar residues" evidence="12">
    <location>
        <begin position="57"/>
        <end position="77"/>
    </location>
</feature>
<comment type="caution">
    <text evidence="15">The sequence shown here is derived from an EMBL/GenBank/DDBJ whole genome shotgun (WGS) entry which is preliminary data.</text>
</comment>
<dbReference type="AlphaFoldDB" id="A0A135TWS7"/>
<keyword evidence="16" id="KW-1185">Reference proteome</keyword>
<dbReference type="Pfam" id="PF18035">
    <property type="entry name" value="Bap31_Bap29_C"/>
    <property type="match status" value="1"/>
</dbReference>
<accession>A0A135TWS7</accession>
<evidence type="ECO:0000256" key="7">
    <source>
        <dbReference type="ARBA" id="ARBA00022927"/>
    </source>
</evidence>
<dbReference type="InterPro" id="IPR040463">
    <property type="entry name" value="BAP29/BAP31_N"/>
</dbReference>
<dbReference type="GO" id="GO:0005789">
    <property type="term" value="C:endoplasmic reticulum membrane"/>
    <property type="evidence" value="ECO:0007669"/>
    <property type="project" value="UniProtKB-SubCell"/>
</dbReference>
<dbReference type="InterPro" id="IPR008417">
    <property type="entry name" value="BAP29/BAP31"/>
</dbReference>
<keyword evidence="7 11" id="KW-0653">Protein transport</keyword>
<keyword evidence="3 11" id="KW-0813">Transport</keyword>
<evidence type="ECO:0000313" key="15">
    <source>
        <dbReference type="EMBL" id="KXH52573.1"/>
    </source>
</evidence>
<dbReference type="GO" id="GO:0006886">
    <property type="term" value="P:intracellular protein transport"/>
    <property type="evidence" value="ECO:0007669"/>
    <property type="project" value="UniProtKB-UniRule"/>
</dbReference>
<organism evidence="15 16">
    <name type="scientific">Colletotrichum simmondsii</name>
    <dbReference type="NCBI Taxonomy" id="703756"/>
    <lineage>
        <taxon>Eukaryota</taxon>
        <taxon>Fungi</taxon>
        <taxon>Dikarya</taxon>
        <taxon>Ascomycota</taxon>
        <taxon>Pezizomycotina</taxon>
        <taxon>Sordariomycetes</taxon>
        <taxon>Hypocreomycetidae</taxon>
        <taxon>Glomerellales</taxon>
        <taxon>Glomerellaceae</taxon>
        <taxon>Colletotrichum</taxon>
        <taxon>Colletotrichum acutatum species complex</taxon>
    </lineage>
</organism>
<evidence type="ECO:0000256" key="10">
    <source>
        <dbReference type="ARBA" id="ARBA00023136"/>
    </source>
</evidence>
<comment type="function">
    <text evidence="11">May play a role in anterograde transport of membrane proteins from the endoplasmic reticulum to the Golgi.</text>
</comment>
<dbReference type="InterPro" id="IPR041672">
    <property type="entry name" value="Bap31/Bap29_C"/>
</dbReference>
<evidence type="ECO:0000313" key="16">
    <source>
        <dbReference type="Proteomes" id="UP000070328"/>
    </source>
</evidence>
<dbReference type="Gene3D" id="1.20.5.110">
    <property type="match status" value="1"/>
</dbReference>
<evidence type="ECO:0000256" key="3">
    <source>
        <dbReference type="ARBA" id="ARBA00022448"/>
    </source>
</evidence>
<dbReference type="GO" id="GO:0070973">
    <property type="term" value="P:protein localization to endoplasmic reticulum exit site"/>
    <property type="evidence" value="ECO:0007669"/>
    <property type="project" value="UniProtKB-UniRule"/>
</dbReference>
<dbReference type="Proteomes" id="UP000070328">
    <property type="component" value="Unassembled WGS sequence"/>
</dbReference>
<evidence type="ECO:0000256" key="11">
    <source>
        <dbReference type="RuleBase" id="RU367026"/>
    </source>
</evidence>
<dbReference type="PANTHER" id="PTHR12701:SF20">
    <property type="entry name" value="ENDOPLASMIC RETICULUM TRANSMEMBRANE PROTEIN"/>
    <property type="match status" value="1"/>
</dbReference>
<feature type="region of interest" description="Disordered" evidence="12">
    <location>
        <begin position="57"/>
        <end position="82"/>
    </location>
</feature>
<feature type="transmembrane region" description="Helical" evidence="11">
    <location>
        <begin position="101"/>
        <end position="126"/>
    </location>
</feature>
<reference evidence="15 16" key="1">
    <citation type="submission" date="2014-02" db="EMBL/GenBank/DDBJ databases">
        <title>The genome sequence of Colletotrichum simmondsii CBS122122.</title>
        <authorList>
            <person name="Baroncelli R."/>
            <person name="Thon M.R."/>
        </authorList>
    </citation>
    <scope>NUCLEOTIDE SEQUENCE [LARGE SCALE GENOMIC DNA]</scope>
    <source>
        <strain evidence="15 16">CBS122122</strain>
    </source>
</reference>
<sequence length="308" mass="34914">LLPALFSRQGPSPVPATCSGSRQRGYLYSRTCHLYLPELPDPIVTLTPILQKASSAQPVNCTPTNHSSRHQNLAKNDTQQEHNRRTIPGAEAFPAPVKMTLYYTLVFMLLMAEMGLFMLLLVPLPFTVKRKLFTFISESPIVAKVQYWMKITFVFILILFIDSVNRVYRVQVELAIATENQNSGAAVMGHERLEVQARKFYSQRNMYLCGFTLFLSLILNRTYVMILEVMRLEDKVRGYEGTKGNTKESEKLAVAGDAGEIAKLRKQLEEKNRDLETLKKQSAGLHKSYDELSDQYASTQPKGDKKAQ</sequence>
<evidence type="ECO:0000259" key="13">
    <source>
        <dbReference type="Pfam" id="PF05529"/>
    </source>
</evidence>
<dbReference type="Pfam" id="PF05529">
    <property type="entry name" value="Bap31"/>
    <property type="match status" value="1"/>
</dbReference>
<dbReference type="GO" id="GO:0006888">
    <property type="term" value="P:endoplasmic reticulum to Golgi vesicle-mediated transport"/>
    <property type="evidence" value="ECO:0007669"/>
    <property type="project" value="UniProtKB-UniRule"/>
</dbReference>
<evidence type="ECO:0000256" key="5">
    <source>
        <dbReference type="ARBA" id="ARBA00022824"/>
    </source>
</evidence>
<evidence type="ECO:0000256" key="12">
    <source>
        <dbReference type="SAM" id="MobiDB-lite"/>
    </source>
</evidence>
<dbReference type="PANTHER" id="PTHR12701">
    <property type="entry name" value="BCR-ASSOCIATED PROTEIN, BAP"/>
    <property type="match status" value="1"/>
</dbReference>
<evidence type="ECO:0000256" key="2">
    <source>
        <dbReference type="ARBA" id="ARBA00007956"/>
    </source>
</evidence>
<keyword evidence="5 11" id="KW-0256">Endoplasmic reticulum</keyword>
<keyword evidence="10 11" id="KW-0472">Membrane</keyword>
<evidence type="ECO:0000259" key="14">
    <source>
        <dbReference type="Pfam" id="PF18035"/>
    </source>
</evidence>
<dbReference type="EMBL" id="JFBX01000040">
    <property type="protein sequence ID" value="KXH52573.1"/>
    <property type="molecule type" value="Genomic_DNA"/>
</dbReference>
<keyword evidence="6 11" id="KW-0931">ER-Golgi transport</keyword>
<feature type="region of interest" description="Disordered" evidence="12">
    <location>
        <begin position="289"/>
        <end position="308"/>
    </location>
</feature>
<feature type="transmembrane region" description="Helical" evidence="11">
    <location>
        <begin position="147"/>
        <end position="164"/>
    </location>
</feature>
<evidence type="ECO:0000256" key="1">
    <source>
        <dbReference type="ARBA" id="ARBA00004477"/>
    </source>
</evidence>
<evidence type="ECO:0000256" key="4">
    <source>
        <dbReference type="ARBA" id="ARBA00022692"/>
    </source>
</evidence>
<feature type="transmembrane region" description="Helical" evidence="11">
    <location>
        <begin position="205"/>
        <end position="227"/>
    </location>
</feature>
<gene>
    <name evidence="15" type="ORF">CSIM01_09154</name>
</gene>
<evidence type="ECO:0000256" key="9">
    <source>
        <dbReference type="ARBA" id="ARBA00023054"/>
    </source>
</evidence>
<feature type="non-terminal residue" evidence="15">
    <location>
        <position position="1"/>
    </location>
</feature>
<evidence type="ECO:0000256" key="6">
    <source>
        <dbReference type="ARBA" id="ARBA00022892"/>
    </source>
</evidence>
<keyword evidence="9" id="KW-0175">Coiled coil</keyword>
<proteinExistence type="inferred from homology"/>
<feature type="domain" description="BAP29/BAP31 transmembrane" evidence="13">
    <location>
        <begin position="99"/>
        <end position="237"/>
    </location>
</feature>